<feature type="transmembrane region" description="Helical" evidence="1">
    <location>
        <begin position="164"/>
        <end position="183"/>
    </location>
</feature>
<keyword evidence="1" id="KW-1133">Transmembrane helix</keyword>
<protein>
    <recommendedName>
        <fullName evidence="4">Cell division protein FtsK</fullName>
    </recommendedName>
</protein>
<sequence>MTAEELRQRVRTKESESLRSALGSTATVLLLAAAIVGLVVFAPEPLAEAVPAVPLSTWRQLVLFPVVPCCFGLFGSGWEGARDWYDWQRAHRVRLDVDRRPELAALLVPPLENHLDALRKVRGHRQVMWRRARWVVLPVGLVVAIAIFGVQVEEPDGTMREAPAAPYLAVLVVIAVAIVGAALPRWRRWSASSTAEKWSRDPAYAASLTRLAPDPVDVRAADIPPLCVQFVRPTPSRYKVGAVTRTRNVFGWPPEDIAYLRLFDNHARIRSFLRGAWREFGYVHILRSSGSVSPEEVARAKAGKAIHTLFATSPRTFRTALAACPTEPLPPGRHRLTGITNTPERVNDPVGSYPVRALLCHGSFWQSAVDMLLTRVGLVVVDLSGYLPANTGTQFELQRVIDRFPITRVVLLCDDSADRTFLRAQIHYHWSRMAAGSPNAGAAERTILVAITGAGREADRELMARLLERRRERG</sequence>
<evidence type="ECO:0000256" key="1">
    <source>
        <dbReference type="SAM" id="Phobius"/>
    </source>
</evidence>
<evidence type="ECO:0008006" key="4">
    <source>
        <dbReference type="Google" id="ProtNLM"/>
    </source>
</evidence>
<feature type="transmembrane region" description="Helical" evidence="1">
    <location>
        <begin position="62"/>
        <end position="81"/>
    </location>
</feature>
<evidence type="ECO:0000313" key="3">
    <source>
        <dbReference type="Proteomes" id="UP000658127"/>
    </source>
</evidence>
<feature type="transmembrane region" description="Helical" evidence="1">
    <location>
        <begin position="21"/>
        <end position="42"/>
    </location>
</feature>
<dbReference type="Proteomes" id="UP000658127">
    <property type="component" value="Unassembled WGS sequence"/>
</dbReference>
<keyword evidence="1" id="KW-0472">Membrane</keyword>
<proteinExistence type="predicted"/>
<name>A0ABQ2KZ13_9NOCA</name>
<keyword evidence="1" id="KW-0812">Transmembrane</keyword>
<reference evidence="3" key="1">
    <citation type="journal article" date="2019" name="Int. J. Syst. Evol. Microbiol.">
        <title>The Global Catalogue of Microorganisms (GCM) 10K type strain sequencing project: providing services to taxonomists for standard genome sequencing and annotation.</title>
        <authorList>
            <consortium name="The Broad Institute Genomics Platform"/>
            <consortium name="The Broad Institute Genome Sequencing Center for Infectious Disease"/>
            <person name="Wu L."/>
            <person name="Ma J."/>
        </authorList>
    </citation>
    <scope>NUCLEOTIDE SEQUENCE [LARGE SCALE GENOMIC DNA]</scope>
    <source>
        <strain evidence="3">CGMCC 4.7329</strain>
    </source>
</reference>
<comment type="caution">
    <text evidence="2">The sequence shown here is derived from an EMBL/GenBank/DDBJ whole genome shotgun (WGS) entry which is preliminary data.</text>
</comment>
<gene>
    <name evidence="2" type="ORF">GCM10011610_63040</name>
</gene>
<dbReference type="EMBL" id="BMNE01000010">
    <property type="protein sequence ID" value="GGN97222.1"/>
    <property type="molecule type" value="Genomic_DNA"/>
</dbReference>
<feature type="transmembrane region" description="Helical" evidence="1">
    <location>
        <begin position="134"/>
        <end position="152"/>
    </location>
</feature>
<accession>A0ABQ2KZ13</accession>
<keyword evidence="3" id="KW-1185">Reference proteome</keyword>
<dbReference type="RefSeq" id="WP_189034113.1">
    <property type="nucleotide sequence ID" value="NZ_BMNE01000010.1"/>
</dbReference>
<evidence type="ECO:0000313" key="2">
    <source>
        <dbReference type="EMBL" id="GGN97222.1"/>
    </source>
</evidence>
<organism evidence="2 3">
    <name type="scientific">Nocardia rhizosphaerihabitans</name>
    <dbReference type="NCBI Taxonomy" id="1691570"/>
    <lineage>
        <taxon>Bacteria</taxon>
        <taxon>Bacillati</taxon>
        <taxon>Actinomycetota</taxon>
        <taxon>Actinomycetes</taxon>
        <taxon>Mycobacteriales</taxon>
        <taxon>Nocardiaceae</taxon>
        <taxon>Nocardia</taxon>
    </lineage>
</organism>